<protein>
    <recommendedName>
        <fullName evidence="3">Protein kinase domain-containing protein</fullName>
    </recommendedName>
</protein>
<dbReference type="Gene3D" id="1.10.510.10">
    <property type="entry name" value="Transferase(Phosphotransferase) domain 1"/>
    <property type="match status" value="1"/>
</dbReference>
<dbReference type="OrthoDB" id="5979581at2759"/>
<sequence length="59" mass="6722">MHANHHPLLSRLCAEVPSVDPELLDLVAQCLTWDPEARVTAQKVLQHPFVKKWARRAVV</sequence>
<dbReference type="AlphaFoldDB" id="A0A1Y2I2R7"/>
<proteinExistence type="predicted"/>
<evidence type="ECO:0008006" key="3">
    <source>
        <dbReference type="Google" id="ProtNLM"/>
    </source>
</evidence>
<evidence type="ECO:0000313" key="1">
    <source>
        <dbReference type="EMBL" id="ORZ41155.1"/>
    </source>
</evidence>
<evidence type="ECO:0000313" key="2">
    <source>
        <dbReference type="Proteomes" id="UP000193411"/>
    </source>
</evidence>
<accession>A0A1Y2I2R7</accession>
<name>A0A1Y2I2R7_9FUNG</name>
<dbReference type="EMBL" id="MCFL01000001">
    <property type="protein sequence ID" value="ORZ41155.1"/>
    <property type="molecule type" value="Genomic_DNA"/>
</dbReference>
<keyword evidence="2" id="KW-1185">Reference proteome</keyword>
<comment type="caution">
    <text evidence="1">The sequence shown here is derived from an EMBL/GenBank/DDBJ whole genome shotgun (WGS) entry which is preliminary data.</text>
</comment>
<dbReference type="InterPro" id="IPR011009">
    <property type="entry name" value="Kinase-like_dom_sf"/>
</dbReference>
<gene>
    <name evidence="1" type="ORF">BCR44DRAFT_1422260</name>
</gene>
<dbReference type="Proteomes" id="UP000193411">
    <property type="component" value="Unassembled WGS sequence"/>
</dbReference>
<reference evidence="1 2" key="1">
    <citation type="submission" date="2016-07" db="EMBL/GenBank/DDBJ databases">
        <title>Pervasive Adenine N6-methylation of Active Genes in Fungi.</title>
        <authorList>
            <consortium name="DOE Joint Genome Institute"/>
            <person name="Mondo S.J."/>
            <person name="Dannebaum R.O."/>
            <person name="Kuo R.C."/>
            <person name="Labutti K."/>
            <person name="Haridas S."/>
            <person name="Kuo A."/>
            <person name="Salamov A."/>
            <person name="Ahrendt S.R."/>
            <person name="Lipzen A."/>
            <person name="Sullivan W."/>
            <person name="Andreopoulos W.B."/>
            <person name="Clum A."/>
            <person name="Lindquist E."/>
            <person name="Daum C."/>
            <person name="Ramamoorthy G.K."/>
            <person name="Gryganskyi A."/>
            <person name="Culley D."/>
            <person name="Magnuson J.K."/>
            <person name="James T.Y."/>
            <person name="O'Malley M.A."/>
            <person name="Stajich J.E."/>
            <person name="Spatafora J.W."/>
            <person name="Visel A."/>
            <person name="Grigoriev I.V."/>
        </authorList>
    </citation>
    <scope>NUCLEOTIDE SEQUENCE [LARGE SCALE GENOMIC DNA]</scope>
    <source>
        <strain evidence="1 2">PL171</strain>
    </source>
</reference>
<dbReference type="SUPFAM" id="SSF56112">
    <property type="entry name" value="Protein kinase-like (PK-like)"/>
    <property type="match status" value="1"/>
</dbReference>
<organism evidence="1 2">
    <name type="scientific">Catenaria anguillulae PL171</name>
    <dbReference type="NCBI Taxonomy" id="765915"/>
    <lineage>
        <taxon>Eukaryota</taxon>
        <taxon>Fungi</taxon>
        <taxon>Fungi incertae sedis</taxon>
        <taxon>Blastocladiomycota</taxon>
        <taxon>Blastocladiomycetes</taxon>
        <taxon>Blastocladiales</taxon>
        <taxon>Catenariaceae</taxon>
        <taxon>Catenaria</taxon>
    </lineage>
</organism>